<dbReference type="SUPFAM" id="SSF51445">
    <property type="entry name" value="(Trans)glycosidases"/>
    <property type="match status" value="1"/>
</dbReference>
<reference evidence="1 2" key="1">
    <citation type="journal article" date="2015" name="Int J Genomics">
        <title>Comparative Genomics Revealed Genetic Diversity and Species/Strain-Level Differences in Carbohydrate Metabolism of Three Probiotic Bifidobacterial Species.</title>
        <authorList>
            <person name="Odamaki T."/>
            <person name="Horigome A."/>
            <person name="Sugahara H."/>
            <person name="Hashikura N."/>
            <person name="Minami J."/>
            <person name="Xiao J.Z."/>
            <person name="Abe F."/>
        </authorList>
    </citation>
    <scope>NUCLEOTIDE SEQUENCE [LARGE SCALE GENOMIC DNA]</scope>
    <source>
        <strain evidence="1 2">MCC 1128</strain>
    </source>
</reference>
<dbReference type="EMBL" id="AVQD01000004">
    <property type="protein sequence ID" value="KOA42678.1"/>
    <property type="molecule type" value="Genomic_DNA"/>
</dbReference>
<dbReference type="RefSeq" id="WP_003828162.1">
    <property type="nucleotide sequence ID" value="NZ_AVQD01000004.1"/>
</dbReference>
<comment type="caution">
    <text evidence="1">The sequence shown here is derived from an EMBL/GenBank/DDBJ whole genome shotgun (WGS) entry which is preliminary data.</text>
</comment>
<proteinExistence type="predicted"/>
<dbReference type="InterPro" id="IPR013785">
    <property type="entry name" value="Aldolase_TIM"/>
</dbReference>
<dbReference type="GO" id="GO:0016052">
    <property type="term" value="P:carbohydrate catabolic process"/>
    <property type="evidence" value="ECO:0007669"/>
    <property type="project" value="InterPro"/>
</dbReference>
<evidence type="ECO:0000313" key="2">
    <source>
        <dbReference type="Proteomes" id="UP000037193"/>
    </source>
</evidence>
<name>A0A0L7B601_BIFBR</name>
<dbReference type="Gene3D" id="3.20.20.70">
    <property type="entry name" value="Aldolase class I"/>
    <property type="match status" value="1"/>
</dbReference>
<dbReference type="Pfam" id="PF02065">
    <property type="entry name" value="Melibiase"/>
    <property type="match status" value="1"/>
</dbReference>
<dbReference type="AlphaFoldDB" id="A0A0L7B601"/>
<dbReference type="InterPro" id="IPR050985">
    <property type="entry name" value="Alpha-glycosidase_related"/>
</dbReference>
<dbReference type="InterPro" id="IPR002252">
    <property type="entry name" value="Glyco_hydro_36"/>
</dbReference>
<dbReference type="CDD" id="cd14791">
    <property type="entry name" value="GH36"/>
    <property type="match status" value="1"/>
</dbReference>
<organism evidence="1 2">
    <name type="scientific">Bifidobacterium breve MCC 1128</name>
    <dbReference type="NCBI Taxonomy" id="1365965"/>
    <lineage>
        <taxon>Bacteria</taxon>
        <taxon>Bacillati</taxon>
        <taxon>Actinomycetota</taxon>
        <taxon>Actinomycetes</taxon>
        <taxon>Bifidobacteriales</taxon>
        <taxon>Bifidobacteriaceae</taxon>
        <taxon>Bifidobacterium</taxon>
    </lineage>
</organism>
<protein>
    <submittedName>
        <fullName evidence="1">Alpha-galactosidase</fullName>
    </submittedName>
</protein>
<dbReference type="GeneID" id="29240859"/>
<dbReference type="PANTHER" id="PTHR43053">
    <property type="entry name" value="GLYCOSIDASE FAMILY 31"/>
    <property type="match status" value="1"/>
</dbReference>
<accession>A0A0L7B601</accession>
<dbReference type="PATRIC" id="fig|1365965.3.peg.592"/>
<gene>
    <name evidence="1" type="ORF">BBM1128_02935</name>
</gene>
<sequence length="600" mass="65744">MLLDHFKDMLHEGQSLGATWIMHSDGLTIETTCEDGPASKGIVFDVTAANPGATATIVIGKPLGSIQRFHMVGSRCREPLPADWAGVTQVSLVNSAPMGCMVDDADRNVLSFAYSFAQDEITMRYGVDEEHVLFVVMLQIQRVPGHSRLLLMDDGLPLDETMRLLVEWVADGSAPLPMADKALEPVFSTWYAYLQNVDAETLGRELDGMSRLGCGSIFIDDGWQQYGSGRGYSGCGDWVPDPVKFPDMRATVRRFQDAGVGVVLWIAPLLLGEKAHVFKTLERYAPIHDDGLGRQFHVLDPRRKAVRDYIGGVCARMAKDYGIAGLKIDFLEQAGAYQGQPLENPEPGDVTDVGEAMRLMLERIKTMLIENCGQVPVVEFRQPYSSPVIAPYSNIVRASDCPADALTNRIRTIDERLAAGNRVVHGDMLLWDVNAGAETCAAQILASFFAVPQISVPPSAMSNGQYESCRFLLSLWRKHRNVLLNGRLQPVSSILGYPLVHAFDGNGTQVSGVYAPDMIIDVDADTRTLIILNASTENNVTIRLRGDGGTVKLTGHAYDCTGAITMQFEEDTDTFRENGDATITTIPVPTYGILELALER</sequence>
<dbReference type="GO" id="GO:0004557">
    <property type="term" value="F:alpha-galactosidase activity"/>
    <property type="evidence" value="ECO:0007669"/>
    <property type="project" value="InterPro"/>
</dbReference>
<dbReference type="InterPro" id="IPR017853">
    <property type="entry name" value="GH"/>
</dbReference>
<evidence type="ECO:0000313" key="1">
    <source>
        <dbReference type="EMBL" id="KOA42678.1"/>
    </source>
</evidence>
<dbReference type="Proteomes" id="UP000037193">
    <property type="component" value="Unassembled WGS sequence"/>
</dbReference>